<feature type="transmembrane region" description="Helical" evidence="1">
    <location>
        <begin position="114"/>
        <end position="133"/>
    </location>
</feature>
<feature type="transmembrane region" description="Helical" evidence="1">
    <location>
        <begin position="42"/>
        <end position="64"/>
    </location>
</feature>
<dbReference type="PANTHER" id="PTHR11360">
    <property type="entry name" value="MONOCARBOXYLATE TRANSPORTER"/>
    <property type="match status" value="1"/>
</dbReference>
<dbReference type="Proteomes" id="UP000447873">
    <property type="component" value="Unassembled WGS sequence"/>
</dbReference>
<feature type="transmembrane region" description="Helical" evidence="1">
    <location>
        <begin position="378"/>
        <end position="400"/>
    </location>
</feature>
<evidence type="ECO:0000313" key="2">
    <source>
        <dbReference type="EMBL" id="KAE9970364.1"/>
    </source>
</evidence>
<organism evidence="2 3">
    <name type="scientific">Venturia inaequalis</name>
    <name type="common">Apple scab fungus</name>
    <dbReference type="NCBI Taxonomy" id="5025"/>
    <lineage>
        <taxon>Eukaryota</taxon>
        <taxon>Fungi</taxon>
        <taxon>Dikarya</taxon>
        <taxon>Ascomycota</taxon>
        <taxon>Pezizomycotina</taxon>
        <taxon>Dothideomycetes</taxon>
        <taxon>Pleosporomycetidae</taxon>
        <taxon>Venturiales</taxon>
        <taxon>Venturiaceae</taxon>
        <taxon>Venturia</taxon>
    </lineage>
</organism>
<dbReference type="Gene3D" id="1.20.1250.20">
    <property type="entry name" value="MFS general substrate transporter like domains"/>
    <property type="match status" value="1"/>
</dbReference>
<feature type="transmembrane region" description="Helical" evidence="1">
    <location>
        <begin position="314"/>
        <end position="334"/>
    </location>
</feature>
<keyword evidence="1" id="KW-0472">Membrane</keyword>
<dbReference type="PANTHER" id="PTHR11360:SF287">
    <property type="entry name" value="MFS MONOCARBOXYLATE TRANSPORTER"/>
    <property type="match status" value="1"/>
</dbReference>
<feature type="transmembrane region" description="Helical" evidence="1">
    <location>
        <begin position="412"/>
        <end position="436"/>
    </location>
</feature>
<proteinExistence type="predicted"/>
<feature type="transmembrane region" description="Helical" evidence="1">
    <location>
        <begin position="249"/>
        <end position="270"/>
    </location>
</feature>
<protein>
    <recommendedName>
        <fullName evidence="4">MFS general substrate transporter</fullName>
    </recommendedName>
</protein>
<accession>A0A8H3UHK8</accession>
<feature type="transmembrane region" description="Helical" evidence="1">
    <location>
        <begin position="341"/>
        <end position="358"/>
    </location>
</feature>
<dbReference type="AlphaFoldDB" id="A0A8H3UHK8"/>
<keyword evidence="1" id="KW-0812">Transmembrane</keyword>
<dbReference type="SUPFAM" id="SSF103473">
    <property type="entry name" value="MFS general substrate transporter"/>
    <property type="match status" value="1"/>
</dbReference>
<evidence type="ECO:0008006" key="4">
    <source>
        <dbReference type="Google" id="ProtNLM"/>
    </source>
</evidence>
<keyword evidence="1" id="KW-1133">Transmembrane helix</keyword>
<name>A0A8H3UHK8_VENIN</name>
<gene>
    <name evidence="2" type="ORF">EG328_006320</name>
</gene>
<feature type="transmembrane region" description="Helical" evidence="1">
    <location>
        <begin position="85"/>
        <end position="108"/>
    </location>
</feature>
<evidence type="ECO:0000256" key="1">
    <source>
        <dbReference type="SAM" id="Phobius"/>
    </source>
</evidence>
<dbReference type="EMBL" id="WNWS01000333">
    <property type="protein sequence ID" value="KAE9970364.1"/>
    <property type="molecule type" value="Genomic_DNA"/>
</dbReference>
<sequence length="460" mass="50017">MSSSSPAESQKPSIELRSFDFDDAEKCQPTTVHLKPADGGPAAWRILIAAVILESLLWGFPLSFGVFQNYYACLPQFENNGNIPVVGTVATGICYLGAPVVVLLMDWFPGWERMWVWVGWPLCLGGLVAGSFATTLPGLILTQGVMYGTGFVLFYYPTIHFVNDFWIKRRGFAFGTMCASSALAGIVFPFTLEALLYRYGYATTLRALALGLAVLTAPVMPFLVARVPSSEYQSTTVSNDWQCLRNVDFWVFSIANLIQNFGYFFPALFLPSIARSVHRSAAEGALLVAILSVAQALGQFGFGYASDREVSLNILIWVSCLCSGIAVTIFYCLVAKTMTSLVIFSLTYGFFAGAWISLWSQMGTTIYGGKPPTTLVSLSLLCFGAGIGNVAAGPISAILINRRLDKPGAQKFDFLMVFTGLCMTFAGGVVLAVQLWRGVKARRTRARAGKERCTEKEIGG</sequence>
<feature type="transmembrane region" description="Helical" evidence="1">
    <location>
        <begin position="171"/>
        <end position="196"/>
    </location>
</feature>
<feature type="transmembrane region" description="Helical" evidence="1">
    <location>
        <begin position="140"/>
        <end position="159"/>
    </location>
</feature>
<comment type="caution">
    <text evidence="2">The sequence shown here is derived from an EMBL/GenBank/DDBJ whole genome shotgun (WGS) entry which is preliminary data.</text>
</comment>
<feature type="transmembrane region" description="Helical" evidence="1">
    <location>
        <begin position="208"/>
        <end position="229"/>
    </location>
</feature>
<dbReference type="InterPro" id="IPR050327">
    <property type="entry name" value="Proton-linked_MCT"/>
</dbReference>
<evidence type="ECO:0000313" key="3">
    <source>
        <dbReference type="Proteomes" id="UP000447873"/>
    </source>
</evidence>
<reference evidence="2 3" key="1">
    <citation type="submission" date="2018-12" db="EMBL/GenBank/DDBJ databases">
        <title>Venturia inaequalis Genome Resource.</title>
        <authorList>
            <person name="Lichtner F.J."/>
        </authorList>
    </citation>
    <scope>NUCLEOTIDE SEQUENCE [LARGE SCALE GENOMIC DNA]</scope>
    <source>
        <strain evidence="2 3">120213</strain>
    </source>
</reference>
<dbReference type="InterPro" id="IPR036259">
    <property type="entry name" value="MFS_trans_sf"/>
</dbReference>
<feature type="transmembrane region" description="Helical" evidence="1">
    <location>
        <begin position="282"/>
        <end position="302"/>
    </location>
</feature>